<gene>
    <name evidence="3" type="ORF">IAC94_06795</name>
</gene>
<evidence type="ECO:0000256" key="1">
    <source>
        <dbReference type="SAM" id="MobiDB-lite"/>
    </source>
</evidence>
<feature type="transmembrane region" description="Helical" evidence="2">
    <location>
        <begin position="57"/>
        <end position="80"/>
    </location>
</feature>
<keyword evidence="2" id="KW-0812">Transmembrane</keyword>
<feature type="region of interest" description="Disordered" evidence="1">
    <location>
        <begin position="209"/>
        <end position="228"/>
    </location>
</feature>
<dbReference type="EMBL" id="DVHI01000082">
    <property type="protein sequence ID" value="HIR63211.1"/>
    <property type="molecule type" value="Genomic_DNA"/>
</dbReference>
<proteinExistence type="predicted"/>
<feature type="transmembrane region" description="Helical" evidence="2">
    <location>
        <begin position="165"/>
        <end position="193"/>
    </location>
</feature>
<comment type="caution">
    <text evidence="3">The sequence shown here is derived from an EMBL/GenBank/DDBJ whole genome shotgun (WGS) entry which is preliminary data.</text>
</comment>
<reference evidence="3" key="2">
    <citation type="journal article" date="2021" name="PeerJ">
        <title>Extensive microbial diversity within the chicken gut microbiome revealed by metagenomics and culture.</title>
        <authorList>
            <person name="Gilroy R."/>
            <person name="Ravi A."/>
            <person name="Getino M."/>
            <person name="Pursley I."/>
            <person name="Horton D.L."/>
            <person name="Alikhan N.F."/>
            <person name="Baker D."/>
            <person name="Gharbi K."/>
            <person name="Hall N."/>
            <person name="Watson M."/>
            <person name="Adriaenssens E.M."/>
            <person name="Foster-Nyarko E."/>
            <person name="Jarju S."/>
            <person name="Secka A."/>
            <person name="Antonio M."/>
            <person name="Oren A."/>
            <person name="Chaudhuri R.R."/>
            <person name="La Ragione R."/>
            <person name="Hildebrand F."/>
            <person name="Pallen M.J."/>
        </authorList>
    </citation>
    <scope>NUCLEOTIDE SEQUENCE</scope>
    <source>
        <strain evidence="3">ChiHjej13B12-12457</strain>
    </source>
</reference>
<name>A0A9D1E2E0_9BACT</name>
<evidence type="ECO:0000256" key="2">
    <source>
        <dbReference type="SAM" id="Phobius"/>
    </source>
</evidence>
<evidence type="ECO:0000313" key="3">
    <source>
        <dbReference type="EMBL" id="HIR63211.1"/>
    </source>
</evidence>
<dbReference type="AlphaFoldDB" id="A0A9D1E2E0"/>
<feature type="compositionally biased region" description="Low complexity" evidence="1">
    <location>
        <begin position="209"/>
        <end position="221"/>
    </location>
</feature>
<evidence type="ECO:0000313" key="4">
    <source>
        <dbReference type="Proteomes" id="UP000886744"/>
    </source>
</evidence>
<protein>
    <submittedName>
        <fullName evidence="3">Uncharacterized protein</fullName>
    </submittedName>
</protein>
<reference evidence="3" key="1">
    <citation type="submission" date="2020-10" db="EMBL/GenBank/DDBJ databases">
        <authorList>
            <person name="Gilroy R."/>
        </authorList>
    </citation>
    <scope>NUCLEOTIDE SEQUENCE</scope>
    <source>
        <strain evidence="3">ChiHjej13B12-12457</strain>
    </source>
</reference>
<organism evidence="3 4">
    <name type="scientific">Candidatus Coprenecus avistercoris</name>
    <dbReference type="NCBI Taxonomy" id="2840730"/>
    <lineage>
        <taxon>Bacteria</taxon>
        <taxon>Pseudomonadati</taxon>
        <taxon>Bacteroidota</taxon>
        <taxon>Bacteroidia</taxon>
        <taxon>Bacteroidales</taxon>
        <taxon>Rikenellaceae</taxon>
        <taxon>Rikenellaceae incertae sedis</taxon>
        <taxon>Candidatus Coprenecus</taxon>
    </lineage>
</organism>
<accession>A0A9D1E2E0</accession>
<dbReference type="Proteomes" id="UP000886744">
    <property type="component" value="Unassembled WGS sequence"/>
</dbReference>
<sequence>MNTLNENSSWSQYTGMIIKAIWIYTIAGIFGAIFGAIDRILNPVSILAALSGEDAPGSAFGTLDTICQILVIVGYVLFFLNIKKFVDIQTTDADRKAAKDIYIAYILLIVAIVADFIPVIGGIAWLVLMIIGYVKLLSGFKALKTSATWTDDARSGAGLIYSSTIWLLVGAVISIIPFVGGFLNALITLVIFFTILRGWKKIQAGAPAETAAPAQPKPAAADSTTDTK</sequence>
<feature type="transmembrane region" description="Helical" evidence="2">
    <location>
        <begin position="101"/>
        <end position="134"/>
    </location>
</feature>
<feature type="transmembrane region" description="Helical" evidence="2">
    <location>
        <begin position="21"/>
        <end position="37"/>
    </location>
</feature>
<keyword evidence="2" id="KW-1133">Transmembrane helix</keyword>
<keyword evidence="2" id="KW-0472">Membrane</keyword>